<name>K6GIG2_9GAMM</name>
<evidence type="ECO:0000313" key="2">
    <source>
        <dbReference type="Proteomes" id="UP000010310"/>
    </source>
</evidence>
<evidence type="ECO:0008006" key="3">
    <source>
        <dbReference type="Google" id="ProtNLM"/>
    </source>
</evidence>
<gene>
    <name evidence="1" type="ORF">B273_0956</name>
</gene>
<reference evidence="1 2" key="1">
    <citation type="submission" date="2012-09" db="EMBL/GenBank/DDBJ databases">
        <authorList>
            <person name="Dupont C.L."/>
            <person name="Rusch D.B."/>
            <person name="Lombardo M.-J."/>
            <person name="Novotny M."/>
            <person name="Yee-Greenbaum J."/>
            <person name="Laskin R."/>
        </authorList>
    </citation>
    <scope>NUCLEOTIDE SEQUENCE [LARGE SCALE GENOMIC DNA]</scope>
    <source>
        <strain evidence="1">SAR86E</strain>
    </source>
</reference>
<dbReference type="AlphaFoldDB" id="K6GIG2"/>
<organism evidence="1 2">
    <name type="scientific">SAR86 cluster bacterium SAR86E</name>
    <dbReference type="NCBI Taxonomy" id="1208365"/>
    <lineage>
        <taxon>Bacteria</taxon>
        <taxon>Pseudomonadati</taxon>
        <taxon>Pseudomonadota</taxon>
        <taxon>Gammaproteobacteria</taxon>
        <taxon>SAR86 cluster</taxon>
    </lineage>
</organism>
<comment type="caution">
    <text evidence="1">The sequence shown here is derived from an EMBL/GenBank/DDBJ whole genome shotgun (WGS) entry which is preliminary data.</text>
</comment>
<accession>K6GIG2</accession>
<protein>
    <recommendedName>
        <fullName evidence="3">Membrane fusogenic activity</fullName>
    </recommendedName>
</protein>
<dbReference type="Proteomes" id="UP000010310">
    <property type="component" value="Unassembled WGS sequence"/>
</dbReference>
<dbReference type="STRING" id="1208365.B273_0956"/>
<proteinExistence type="predicted"/>
<sequence length="83" mass="9461">MAAKDTFEAFADIIKDKIDGLSNNASQQNMRAIQSELKDKFDDFAKSQGYVSSEEYEAIKNLTLRLEERLSKLESLLEESKPK</sequence>
<evidence type="ECO:0000313" key="1">
    <source>
        <dbReference type="EMBL" id="EKO36775.1"/>
    </source>
</evidence>
<dbReference type="EMBL" id="AMWX01000002">
    <property type="protein sequence ID" value="EKO36775.1"/>
    <property type="molecule type" value="Genomic_DNA"/>
</dbReference>
<keyword evidence="2" id="KW-1185">Reference proteome</keyword>